<dbReference type="PANTHER" id="PTHR43762:SF1">
    <property type="entry name" value="D-ARABINONO-1,4-LACTONE OXIDASE"/>
    <property type="match status" value="1"/>
</dbReference>
<evidence type="ECO:0000256" key="1">
    <source>
        <dbReference type="ARBA" id="ARBA00022630"/>
    </source>
</evidence>
<dbReference type="InterPro" id="IPR016169">
    <property type="entry name" value="FAD-bd_PCMH_sub2"/>
</dbReference>
<dbReference type="PIRSF" id="PIRSF000136">
    <property type="entry name" value="LGO_GLO"/>
    <property type="match status" value="1"/>
</dbReference>
<dbReference type="Gene3D" id="3.30.465.10">
    <property type="match status" value="1"/>
</dbReference>
<dbReference type="Proteomes" id="UP000588051">
    <property type="component" value="Unassembled WGS sequence"/>
</dbReference>
<dbReference type="NCBIfam" id="TIGR01679">
    <property type="entry name" value="bact_FAD_ox"/>
    <property type="match status" value="1"/>
</dbReference>
<dbReference type="Gene3D" id="3.30.43.10">
    <property type="entry name" value="Uridine Diphospho-n-acetylenolpyruvylglucosamine Reductase, domain 2"/>
    <property type="match status" value="1"/>
</dbReference>
<keyword evidence="2" id="KW-0274">FAD</keyword>
<dbReference type="InterPro" id="IPR016166">
    <property type="entry name" value="FAD-bd_PCMH"/>
</dbReference>
<dbReference type="AlphaFoldDB" id="A0A850QSZ4"/>
<accession>A0A850QSZ4</accession>
<dbReference type="SUPFAM" id="SSF56176">
    <property type="entry name" value="FAD-binding/transporter-associated domain-like"/>
    <property type="match status" value="1"/>
</dbReference>
<dbReference type="GO" id="GO:0071949">
    <property type="term" value="F:FAD binding"/>
    <property type="evidence" value="ECO:0007669"/>
    <property type="project" value="InterPro"/>
</dbReference>
<protein>
    <submittedName>
        <fullName evidence="5">FAD-binding protein</fullName>
    </submittedName>
</protein>
<gene>
    <name evidence="5" type="ORF">HV832_15045</name>
</gene>
<organism evidence="5 6">
    <name type="scientific">Undibacterium oligocarboniphilum</name>
    <dbReference type="NCBI Taxonomy" id="666702"/>
    <lineage>
        <taxon>Bacteria</taxon>
        <taxon>Pseudomonadati</taxon>
        <taxon>Pseudomonadota</taxon>
        <taxon>Betaproteobacteria</taxon>
        <taxon>Burkholderiales</taxon>
        <taxon>Oxalobacteraceae</taxon>
        <taxon>Undibacterium</taxon>
    </lineage>
</organism>
<dbReference type="InterPro" id="IPR016164">
    <property type="entry name" value="FAD-linked_Oxase-like_C"/>
</dbReference>
<dbReference type="InterPro" id="IPR036318">
    <property type="entry name" value="FAD-bd_PCMH-like_sf"/>
</dbReference>
<dbReference type="SUPFAM" id="SSF55103">
    <property type="entry name" value="FAD-linked oxidases, C-terminal domain"/>
    <property type="match status" value="1"/>
</dbReference>
<dbReference type="EMBL" id="JABXYJ010000010">
    <property type="protein sequence ID" value="NVO79146.1"/>
    <property type="molecule type" value="Genomic_DNA"/>
</dbReference>
<name>A0A850QSZ4_9BURK</name>
<dbReference type="GO" id="GO:0016020">
    <property type="term" value="C:membrane"/>
    <property type="evidence" value="ECO:0007669"/>
    <property type="project" value="InterPro"/>
</dbReference>
<proteinExistence type="predicted"/>
<feature type="domain" description="FAD-binding PCMH-type" evidence="4">
    <location>
        <begin position="31"/>
        <end position="196"/>
    </location>
</feature>
<reference evidence="5 6" key="1">
    <citation type="submission" date="2020-06" db="EMBL/GenBank/DDBJ databases">
        <authorList>
            <person name="Qiu C."/>
            <person name="Liu Z."/>
        </authorList>
    </citation>
    <scope>NUCLEOTIDE SEQUENCE [LARGE SCALE GENOMIC DNA]</scope>
    <source>
        <strain evidence="5 6">EM 1</strain>
    </source>
</reference>
<dbReference type="PANTHER" id="PTHR43762">
    <property type="entry name" value="L-GULONOLACTONE OXIDASE"/>
    <property type="match status" value="1"/>
</dbReference>
<dbReference type="InterPro" id="IPR016171">
    <property type="entry name" value="Vanillyl_alc_oxidase_C-sub2"/>
</dbReference>
<keyword evidence="1" id="KW-0285">Flavoprotein</keyword>
<dbReference type="Pfam" id="PF04030">
    <property type="entry name" value="ALO"/>
    <property type="match status" value="1"/>
</dbReference>
<evidence type="ECO:0000259" key="4">
    <source>
        <dbReference type="PROSITE" id="PS51387"/>
    </source>
</evidence>
<sequence>MPVEPFTPPAPDLPPQTSPRALTWQNWSGIQTCQPQAIQSPADETAVLQLLKNSQSPVRCVGAGHSFTALVPTPGQIVSLDSLSGIAGQDGTLVRIQAGTRLAQLARELDARGLAMHNQPDIDAQSLAGAISTATHGTGMTLPALHAKVKALRLATPSGQIVECSEQHHPELLQAAKVSLGSLGILTEITLEAVPAYRLRRKVWLLPVQDMLDQAPQLARQHRHFEFYYLPFTGYAAAITHDIATSNELLHPDSGDEAMLHSLKQLRDRLGRFPELRRWIAKKLINPAQQETAQDQSWKLLSTSRPTRFNESECHVPQDAGIACVREVIRRLEQRNDVYFPLEFRFVQEDDAWLSPFYQRASCSVAVHAAAGEAWRYLVDDIAPVFRRYEGRPHWGKLHAHQAGDFATLYPRWKDFLAIRQEYDPAGRMLNPHLRQIFGVQS</sequence>
<keyword evidence="3" id="KW-0560">Oxidoreductase</keyword>
<dbReference type="Gene3D" id="1.10.45.10">
    <property type="entry name" value="Vanillyl-alcohol Oxidase, Chain A, domain 4"/>
    <property type="match status" value="1"/>
</dbReference>
<dbReference type="Pfam" id="PF01565">
    <property type="entry name" value="FAD_binding_4"/>
    <property type="match status" value="1"/>
</dbReference>
<evidence type="ECO:0000256" key="3">
    <source>
        <dbReference type="ARBA" id="ARBA00023002"/>
    </source>
</evidence>
<evidence type="ECO:0000256" key="2">
    <source>
        <dbReference type="ARBA" id="ARBA00022827"/>
    </source>
</evidence>
<comment type="caution">
    <text evidence="5">The sequence shown here is derived from an EMBL/GenBank/DDBJ whole genome shotgun (WGS) entry which is preliminary data.</text>
</comment>
<evidence type="ECO:0000313" key="6">
    <source>
        <dbReference type="Proteomes" id="UP000588051"/>
    </source>
</evidence>
<dbReference type="InterPro" id="IPR010031">
    <property type="entry name" value="FAD_lactone_oxidase-like"/>
</dbReference>
<evidence type="ECO:0000313" key="5">
    <source>
        <dbReference type="EMBL" id="NVO79146.1"/>
    </source>
</evidence>
<dbReference type="PROSITE" id="PS51387">
    <property type="entry name" value="FAD_PCMH"/>
    <property type="match status" value="1"/>
</dbReference>
<dbReference type="InterPro" id="IPR006094">
    <property type="entry name" value="Oxid_FAD_bind_N"/>
</dbReference>
<keyword evidence="6" id="KW-1185">Reference proteome</keyword>
<dbReference type="InterPro" id="IPR007173">
    <property type="entry name" value="ALO_C"/>
</dbReference>
<dbReference type="InterPro" id="IPR016167">
    <property type="entry name" value="FAD-bd_PCMH_sub1"/>
</dbReference>
<dbReference type="Gene3D" id="3.30.70.2520">
    <property type="match status" value="1"/>
</dbReference>
<dbReference type="GO" id="GO:0003885">
    <property type="term" value="F:D-arabinono-1,4-lactone oxidase activity"/>
    <property type="evidence" value="ECO:0007669"/>
    <property type="project" value="InterPro"/>
</dbReference>